<dbReference type="Pfam" id="PF12840">
    <property type="entry name" value="HTH_20"/>
    <property type="match status" value="1"/>
</dbReference>
<dbReference type="Proteomes" id="UP000480266">
    <property type="component" value="Unassembled WGS sequence"/>
</dbReference>
<dbReference type="PANTHER" id="PTHR43132:SF2">
    <property type="entry name" value="ARSENICAL RESISTANCE OPERON REPRESSOR ARSR-RELATED"/>
    <property type="match status" value="1"/>
</dbReference>
<keyword evidence="6" id="KW-1185">Reference proteome</keyword>
<dbReference type="AlphaFoldDB" id="A0A7C9VSJ2"/>
<feature type="domain" description="HTH arsR-type" evidence="4">
    <location>
        <begin position="1"/>
        <end position="95"/>
    </location>
</feature>
<dbReference type="PANTHER" id="PTHR43132">
    <property type="entry name" value="ARSENICAL RESISTANCE OPERON REPRESSOR ARSR-RELATED"/>
    <property type="match status" value="1"/>
</dbReference>
<evidence type="ECO:0000256" key="3">
    <source>
        <dbReference type="ARBA" id="ARBA00023163"/>
    </source>
</evidence>
<name>A0A7C9VSJ2_9BRAD</name>
<comment type="caution">
    <text evidence="5">The sequence shown here is derived from an EMBL/GenBank/DDBJ whole genome shotgun (WGS) entry which is preliminary data.</text>
</comment>
<dbReference type="PROSITE" id="PS50987">
    <property type="entry name" value="HTH_ARSR_2"/>
    <property type="match status" value="1"/>
</dbReference>
<dbReference type="GO" id="GO:0003700">
    <property type="term" value="F:DNA-binding transcription factor activity"/>
    <property type="evidence" value="ECO:0007669"/>
    <property type="project" value="InterPro"/>
</dbReference>
<dbReference type="InterPro" id="IPR011991">
    <property type="entry name" value="ArsR-like_HTH"/>
</dbReference>
<proteinExistence type="predicted"/>
<accession>A0A7C9VSJ2</accession>
<organism evidence="5 6">
    <name type="scientific">Candidatus Afipia apatlaquensis</name>
    <dbReference type="NCBI Taxonomy" id="2712852"/>
    <lineage>
        <taxon>Bacteria</taxon>
        <taxon>Pseudomonadati</taxon>
        <taxon>Pseudomonadota</taxon>
        <taxon>Alphaproteobacteria</taxon>
        <taxon>Hyphomicrobiales</taxon>
        <taxon>Nitrobacteraceae</taxon>
        <taxon>Afipia</taxon>
    </lineage>
</organism>
<evidence type="ECO:0000259" key="4">
    <source>
        <dbReference type="PROSITE" id="PS50987"/>
    </source>
</evidence>
<evidence type="ECO:0000313" key="6">
    <source>
        <dbReference type="Proteomes" id="UP000480266"/>
    </source>
</evidence>
<dbReference type="NCBIfam" id="NF033788">
    <property type="entry name" value="HTH_metalloreg"/>
    <property type="match status" value="1"/>
</dbReference>
<reference evidence="5" key="1">
    <citation type="submission" date="2020-02" db="EMBL/GenBank/DDBJ databases">
        <title>Draft genome sequence of Candidatus Afipia apatlaquensis IBT-C3, a potential strain for decolorization of textile dyes.</title>
        <authorList>
            <person name="Sanchez-Reyes A."/>
            <person name="Breton-Deval L."/>
            <person name="Mangelson H."/>
            <person name="Sanchez-Flores A."/>
        </authorList>
    </citation>
    <scope>NUCLEOTIDE SEQUENCE [LARGE SCALE GENOMIC DNA]</scope>
    <source>
        <strain evidence="5">IBT-C3</strain>
    </source>
</reference>
<dbReference type="InterPro" id="IPR036388">
    <property type="entry name" value="WH-like_DNA-bd_sf"/>
</dbReference>
<dbReference type="InterPro" id="IPR051011">
    <property type="entry name" value="Metal_resp_trans_reg"/>
</dbReference>
<evidence type="ECO:0000313" key="5">
    <source>
        <dbReference type="EMBL" id="NGX98994.1"/>
    </source>
</evidence>
<dbReference type="PRINTS" id="PR00778">
    <property type="entry name" value="HTHARSR"/>
</dbReference>
<dbReference type="SMART" id="SM00418">
    <property type="entry name" value="HTH_ARSR"/>
    <property type="match status" value="1"/>
</dbReference>
<evidence type="ECO:0000256" key="2">
    <source>
        <dbReference type="ARBA" id="ARBA00023125"/>
    </source>
</evidence>
<evidence type="ECO:0000256" key="1">
    <source>
        <dbReference type="ARBA" id="ARBA00023015"/>
    </source>
</evidence>
<gene>
    <name evidence="5" type="ORF">G4V63_28450</name>
</gene>
<sequence length="115" mass="12232">MNKPDILAALAALSQENRLDAYRLLVQAGPEGMPAGEIAADLGLSPNALTFHLDRLREAGLVSARRDGRSMIYAAQFDTMNGLIGYLTENCCGGAVDCAPAVVCKPVRRRTKVSA</sequence>
<protein>
    <submittedName>
        <fullName evidence="5">Winged helix-turn-helix transcriptional regulator</fullName>
    </submittedName>
</protein>
<dbReference type="GO" id="GO:0003677">
    <property type="term" value="F:DNA binding"/>
    <property type="evidence" value="ECO:0007669"/>
    <property type="project" value="UniProtKB-KW"/>
</dbReference>
<dbReference type="Gene3D" id="1.10.10.10">
    <property type="entry name" value="Winged helix-like DNA-binding domain superfamily/Winged helix DNA-binding domain"/>
    <property type="match status" value="1"/>
</dbReference>
<keyword evidence="2" id="KW-0238">DNA-binding</keyword>
<dbReference type="InterPro" id="IPR001845">
    <property type="entry name" value="HTH_ArsR_DNA-bd_dom"/>
</dbReference>
<dbReference type="InterPro" id="IPR036390">
    <property type="entry name" value="WH_DNA-bd_sf"/>
</dbReference>
<dbReference type="CDD" id="cd00090">
    <property type="entry name" value="HTH_ARSR"/>
    <property type="match status" value="1"/>
</dbReference>
<dbReference type="SUPFAM" id="SSF46785">
    <property type="entry name" value="Winged helix' DNA-binding domain"/>
    <property type="match status" value="1"/>
</dbReference>
<keyword evidence="1" id="KW-0805">Transcription regulation</keyword>
<keyword evidence="3" id="KW-0804">Transcription</keyword>
<dbReference type="EMBL" id="JAAMRR010001450">
    <property type="protein sequence ID" value="NGX98994.1"/>
    <property type="molecule type" value="Genomic_DNA"/>
</dbReference>